<sequence length="103" mass="11661">MQAKNLMKDKLCTGNNLSNELNMSLNSCEGDIDIVDYVRRIPRTEEAAYDMLSGATGALFVESDVVQMVLICSVVCGHFRRMSDQEFGLFLKYELEEAWLCLL</sequence>
<evidence type="ECO:0000313" key="2">
    <source>
        <dbReference type="Proteomes" id="UP000489600"/>
    </source>
</evidence>
<name>A0A565C3Q3_9BRAS</name>
<keyword evidence="2" id="KW-1185">Reference proteome</keyword>
<dbReference type="Proteomes" id="UP000489600">
    <property type="component" value="Unassembled WGS sequence"/>
</dbReference>
<gene>
    <name evidence="1" type="ORF">ANE_LOCUS18661</name>
</gene>
<dbReference type="AlphaFoldDB" id="A0A565C3Q3"/>
<evidence type="ECO:0000313" key="1">
    <source>
        <dbReference type="EMBL" id="VVB08217.1"/>
    </source>
</evidence>
<accession>A0A565C3Q3</accession>
<dbReference type="EMBL" id="CABITT030000006">
    <property type="protein sequence ID" value="VVB08217.1"/>
    <property type="molecule type" value="Genomic_DNA"/>
</dbReference>
<proteinExistence type="predicted"/>
<protein>
    <submittedName>
        <fullName evidence="1">Uncharacterized protein</fullName>
    </submittedName>
</protein>
<comment type="caution">
    <text evidence="1">The sequence shown here is derived from an EMBL/GenBank/DDBJ whole genome shotgun (WGS) entry which is preliminary data.</text>
</comment>
<reference evidence="1" key="1">
    <citation type="submission" date="2019-07" db="EMBL/GenBank/DDBJ databases">
        <authorList>
            <person name="Dittberner H."/>
        </authorList>
    </citation>
    <scope>NUCLEOTIDE SEQUENCE [LARGE SCALE GENOMIC DNA]</scope>
</reference>
<organism evidence="1 2">
    <name type="scientific">Arabis nemorensis</name>
    <dbReference type="NCBI Taxonomy" id="586526"/>
    <lineage>
        <taxon>Eukaryota</taxon>
        <taxon>Viridiplantae</taxon>
        <taxon>Streptophyta</taxon>
        <taxon>Embryophyta</taxon>
        <taxon>Tracheophyta</taxon>
        <taxon>Spermatophyta</taxon>
        <taxon>Magnoliopsida</taxon>
        <taxon>eudicotyledons</taxon>
        <taxon>Gunneridae</taxon>
        <taxon>Pentapetalae</taxon>
        <taxon>rosids</taxon>
        <taxon>malvids</taxon>
        <taxon>Brassicales</taxon>
        <taxon>Brassicaceae</taxon>
        <taxon>Arabideae</taxon>
        <taxon>Arabis</taxon>
    </lineage>
</organism>